<keyword evidence="6" id="KW-0325">Glycoprotein</keyword>
<dbReference type="InterPro" id="IPR017850">
    <property type="entry name" value="Alkaline_phosphatase_core_sf"/>
</dbReference>
<evidence type="ECO:0000256" key="7">
    <source>
        <dbReference type="SAM" id="SignalP"/>
    </source>
</evidence>
<dbReference type="EMBL" id="JAVRBK010000010">
    <property type="protein sequence ID" value="KAK5638661.1"/>
    <property type="molecule type" value="Genomic_DNA"/>
</dbReference>
<keyword evidence="3" id="KW-0479">Metal-binding</keyword>
<feature type="signal peptide" evidence="7">
    <location>
        <begin position="1"/>
        <end position="23"/>
    </location>
</feature>
<reference evidence="9 10" key="1">
    <citation type="journal article" date="2024" name="Insects">
        <title>An Improved Chromosome-Level Genome Assembly of the Firefly Pyrocoelia pectoralis.</title>
        <authorList>
            <person name="Fu X."/>
            <person name="Meyer-Rochow V.B."/>
            <person name="Ballantyne L."/>
            <person name="Zhu X."/>
        </authorList>
    </citation>
    <scope>NUCLEOTIDE SEQUENCE [LARGE SCALE GENOMIC DNA]</scope>
    <source>
        <strain evidence="9">XCY_ONT2</strain>
    </source>
</reference>
<accession>A0AAN7ZFH8</accession>
<evidence type="ECO:0000259" key="8">
    <source>
        <dbReference type="Pfam" id="PF00884"/>
    </source>
</evidence>
<feature type="chain" id="PRO_5042958897" description="Sulfatase N-terminal domain-containing protein" evidence="7">
    <location>
        <begin position="24"/>
        <end position="540"/>
    </location>
</feature>
<dbReference type="GO" id="GO:0046872">
    <property type="term" value="F:metal ion binding"/>
    <property type="evidence" value="ECO:0007669"/>
    <property type="project" value="UniProtKB-KW"/>
</dbReference>
<evidence type="ECO:0000256" key="4">
    <source>
        <dbReference type="ARBA" id="ARBA00022801"/>
    </source>
</evidence>
<comment type="caution">
    <text evidence="9">The sequence shown here is derived from an EMBL/GenBank/DDBJ whole genome shotgun (WGS) entry which is preliminary data.</text>
</comment>
<name>A0AAN7ZFH8_9COLE</name>
<feature type="domain" description="Sulfatase N-terminal" evidence="8">
    <location>
        <begin position="28"/>
        <end position="348"/>
    </location>
</feature>
<organism evidence="9 10">
    <name type="scientific">Pyrocoelia pectoralis</name>
    <dbReference type="NCBI Taxonomy" id="417401"/>
    <lineage>
        <taxon>Eukaryota</taxon>
        <taxon>Metazoa</taxon>
        <taxon>Ecdysozoa</taxon>
        <taxon>Arthropoda</taxon>
        <taxon>Hexapoda</taxon>
        <taxon>Insecta</taxon>
        <taxon>Pterygota</taxon>
        <taxon>Neoptera</taxon>
        <taxon>Endopterygota</taxon>
        <taxon>Coleoptera</taxon>
        <taxon>Polyphaga</taxon>
        <taxon>Elateriformia</taxon>
        <taxon>Elateroidea</taxon>
        <taxon>Lampyridae</taxon>
        <taxon>Lampyrinae</taxon>
        <taxon>Pyrocoelia</taxon>
    </lineage>
</organism>
<dbReference type="PROSITE" id="PS00149">
    <property type="entry name" value="SULFATASE_2"/>
    <property type="match status" value="1"/>
</dbReference>
<protein>
    <recommendedName>
        <fullName evidence="8">Sulfatase N-terminal domain-containing protein</fullName>
    </recommendedName>
</protein>
<dbReference type="InterPro" id="IPR000917">
    <property type="entry name" value="Sulfatase_N"/>
</dbReference>
<dbReference type="PANTHER" id="PTHR10342:SF273">
    <property type="entry name" value="RE14504P"/>
    <property type="match status" value="1"/>
</dbReference>
<dbReference type="InterPro" id="IPR047115">
    <property type="entry name" value="ARSB"/>
</dbReference>
<evidence type="ECO:0000313" key="10">
    <source>
        <dbReference type="Proteomes" id="UP001329430"/>
    </source>
</evidence>
<gene>
    <name evidence="9" type="ORF">RI129_012956</name>
</gene>
<evidence type="ECO:0000256" key="5">
    <source>
        <dbReference type="ARBA" id="ARBA00022837"/>
    </source>
</evidence>
<evidence type="ECO:0000256" key="2">
    <source>
        <dbReference type="ARBA" id="ARBA00008779"/>
    </source>
</evidence>
<evidence type="ECO:0000256" key="1">
    <source>
        <dbReference type="ARBA" id="ARBA00001913"/>
    </source>
</evidence>
<dbReference type="InterPro" id="IPR024607">
    <property type="entry name" value="Sulfatase_CS"/>
</dbReference>
<keyword evidence="7" id="KW-0732">Signal</keyword>
<evidence type="ECO:0000256" key="3">
    <source>
        <dbReference type="ARBA" id="ARBA00022723"/>
    </source>
</evidence>
<keyword evidence="5" id="KW-0106">Calcium</keyword>
<comment type="cofactor">
    <cofactor evidence="1">
        <name>Ca(2+)</name>
        <dbReference type="ChEBI" id="CHEBI:29108"/>
    </cofactor>
</comment>
<sequence length="540" mass="60950">MYCTMSLLYVKVLFSALCAVVLAHNKQPNIVLILADDLGWNDVGFHGSNQIPTPNIDALAYNGVVLNRFYVQSTCTPSRSALLTGQYPIRYGFQVMPILHGENRYLPLHLKTLPLHLKQLGYATRLVGKWHLGHSYFNNTPIYRGFDSHFGYWPGAIDYFNHVADGGYGMRRNLLTSWSTQNEYATHLFTRKSQDAIIEHNYKKPLFLMISHLAVHAADENQLLEVPDFAETNKTFGYISDHRRRLFAGMLTELDKSVGSVCNTLKDKGVLDDTIIIFLSDNGAQNTEMGYDNAGSNWPLRGMKATLFEGGVRSPAIMYYSKAKVKSAINSQLMHITDLMPTLYVAAGGNVKDLGTIDGVSQWGAITQGDESSRSSVLLDIDDFHPHSSLIGYRGRYKLINDSVINEFGQDGYYGKDTSPTKNPPYDVDLVLASPTNKAINKRLTKKKILTIRKKLTIQCTHKGTRPKPCDKNGLCLFDLVNDPCETENVAKKYPHIITDLSKQLLSYWKILKPQDKHFTDTKSNPIYYNNTWSTWMEHQ</sequence>
<dbReference type="SUPFAM" id="SSF53649">
    <property type="entry name" value="Alkaline phosphatase-like"/>
    <property type="match status" value="1"/>
</dbReference>
<dbReference type="Gene3D" id="3.40.720.10">
    <property type="entry name" value="Alkaline Phosphatase, subunit A"/>
    <property type="match status" value="1"/>
</dbReference>
<comment type="similarity">
    <text evidence="2">Belongs to the sulfatase family.</text>
</comment>
<proteinExistence type="inferred from homology"/>
<dbReference type="Gene3D" id="3.30.1120.10">
    <property type="match status" value="1"/>
</dbReference>
<evidence type="ECO:0000256" key="6">
    <source>
        <dbReference type="ARBA" id="ARBA00023180"/>
    </source>
</evidence>
<dbReference type="PANTHER" id="PTHR10342">
    <property type="entry name" value="ARYLSULFATASE"/>
    <property type="match status" value="1"/>
</dbReference>
<keyword evidence="10" id="KW-1185">Reference proteome</keyword>
<dbReference type="CDD" id="cd16029">
    <property type="entry name" value="4-S"/>
    <property type="match status" value="1"/>
</dbReference>
<dbReference type="PROSITE" id="PS00523">
    <property type="entry name" value="SULFATASE_1"/>
    <property type="match status" value="1"/>
</dbReference>
<dbReference type="GO" id="GO:0008484">
    <property type="term" value="F:sulfuric ester hydrolase activity"/>
    <property type="evidence" value="ECO:0007669"/>
    <property type="project" value="InterPro"/>
</dbReference>
<dbReference type="Proteomes" id="UP001329430">
    <property type="component" value="Chromosome 10"/>
</dbReference>
<dbReference type="Pfam" id="PF00884">
    <property type="entry name" value="Sulfatase"/>
    <property type="match status" value="1"/>
</dbReference>
<evidence type="ECO:0000313" key="9">
    <source>
        <dbReference type="EMBL" id="KAK5638661.1"/>
    </source>
</evidence>
<dbReference type="AlphaFoldDB" id="A0AAN7ZFH8"/>
<keyword evidence="4" id="KW-0378">Hydrolase</keyword>